<dbReference type="InterPro" id="IPR015424">
    <property type="entry name" value="PyrdxlP-dep_Trfase"/>
</dbReference>
<dbReference type="OrthoDB" id="10047078at2759"/>
<dbReference type="Gene3D" id="3.90.1150.10">
    <property type="entry name" value="Aspartate Aminotransferase, domain 1"/>
    <property type="match status" value="1"/>
</dbReference>
<dbReference type="InterPro" id="IPR000277">
    <property type="entry name" value="Cys/Met-Metab_PyrdxlP-dep_enz"/>
</dbReference>
<dbReference type="Gene3D" id="3.40.640.10">
    <property type="entry name" value="Type I PLP-dependent aspartate aminotransferase-like (Major domain)"/>
    <property type="match status" value="1"/>
</dbReference>
<dbReference type="InterPro" id="IPR015422">
    <property type="entry name" value="PyrdxlP-dep_Trfase_small"/>
</dbReference>
<dbReference type="PANTHER" id="PTHR42699:SF1">
    <property type="entry name" value="CYSTATHIONINE GAMMA-SYNTHASE-RELATED"/>
    <property type="match status" value="1"/>
</dbReference>
<dbReference type="Proteomes" id="UP000504638">
    <property type="component" value="Unplaced"/>
</dbReference>
<accession>A0A6G1GFH5</accession>
<reference evidence="6" key="3">
    <citation type="submission" date="2025-04" db="UniProtKB">
        <authorList>
            <consortium name="RefSeq"/>
        </authorList>
    </citation>
    <scope>IDENTIFICATION</scope>
    <source>
        <strain evidence="6">CBS 781.70</strain>
    </source>
</reference>
<gene>
    <name evidence="4 6" type="ORF">P152DRAFT_426105</name>
</gene>
<dbReference type="InterPro" id="IPR051750">
    <property type="entry name" value="Trans-sulfuration_enzymes"/>
</dbReference>
<dbReference type="GO" id="GO:0030170">
    <property type="term" value="F:pyridoxal phosphate binding"/>
    <property type="evidence" value="ECO:0007669"/>
    <property type="project" value="InterPro"/>
</dbReference>
<reference evidence="6" key="2">
    <citation type="submission" date="2020-04" db="EMBL/GenBank/DDBJ databases">
        <authorList>
            <consortium name="NCBI Genome Project"/>
        </authorList>
    </citation>
    <scope>NUCLEOTIDE SEQUENCE</scope>
    <source>
        <strain evidence="6">CBS 781.70</strain>
    </source>
</reference>
<evidence type="ECO:0000256" key="1">
    <source>
        <dbReference type="ARBA" id="ARBA00001933"/>
    </source>
</evidence>
<dbReference type="PANTHER" id="PTHR42699">
    <property type="match status" value="1"/>
</dbReference>
<dbReference type="SUPFAM" id="SSF53383">
    <property type="entry name" value="PLP-dependent transferases"/>
    <property type="match status" value="1"/>
</dbReference>
<comment type="cofactor">
    <cofactor evidence="1 3">
        <name>pyridoxal 5'-phosphate</name>
        <dbReference type="ChEBI" id="CHEBI:597326"/>
    </cofactor>
</comment>
<evidence type="ECO:0000313" key="5">
    <source>
        <dbReference type="Proteomes" id="UP000504638"/>
    </source>
</evidence>
<proteinExistence type="inferred from homology"/>
<reference evidence="4 6" key="1">
    <citation type="submission" date="2020-01" db="EMBL/GenBank/DDBJ databases">
        <authorList>
            <consortium name="DOE Joint Genome Institute"/>
            <person name="Haridas S."/>
            <person name="Albert R."/>
            <person name="Binder M."/>
            <person name="Bloem J."/>
            <person name="Labutti K."/>
            <person name="Salamov A."/>
            <person name="Andreopoulos B."/>
            <person name="Baker S.E."/>
            <person name="Barry K."/>
            <person name="Bills G."/>
            <person name="Bluhm B.H."/>
            <person name="Cannon C."/>
            <person name="Castanera R."/>
            <person name="Culley D.E."/>
            <person name="Daum C."/>
            <person name="Ezra D."/>
            <person name="Gonzalez J.B."/>
            <person name="Henrissat B."/>
            <person name="Kuo A."/>
            <person name="Liang C."/>
            <person name="Lipzen A."/>
            <person name="Lutzoni F."/>
            <person name="Magnuson J."/>
            <person name="Mondo S."/>
            <person name="Nolan M."/>
            <person name="Ohm R."/>
            <person name="Pangilinan J."/>
            <person name="Park H.-J."/>
            <person name="Ramirez L."/>
            <person name="Alfaro M."/>
            <person name="Sun H."/>
            <person name="Tritt A."/>
            <person name="Yoshinaga Y."/>
            <person name="Zwiers L.-H."/>
            <person name="Turgeon B.G."/>
            <person name="Goodwin S.B."/>
            <person name="Spatafora J.W."/>
            <person name="Crous P.W."/>
            <person name="Grigoriev I.V."/>
        </authorList>
    </citation>
    <scope>NUCLEOTIDE SEQUENCE</scope>
    <source>
        <strain evidence="4 6">CBS 781.70</strain>
    </source>
</reference>
<protein>
    <submittedName>
        <fullName evidence="4 6">Cystathionine gamma-synthase, converts cysteine into cystathionine</fullName>
    </submittedName>
</protein>
<evidence type="ECO:0000256" key="3">
    <source>
        <dbReference type="RuleBase" id="RU362118"/>
    </source>
</evidence>
<comment type="similarity">
    <text evidence="3">Belongs to the trans-sulfuration enzymes family.</text>
</comment>
<keyword evidence="5" id="KW-1185">Reference proteome</keyword>
<dbReference type="GO" id="GO:0019346">
    <property type="term" value="P:transsulfuration"/>
    <property type="evidence" value="ECO:0007669"/>
    <property type="project" value="InterPro"/>
</dbReference>
<dbReference type="GO" id="GO:0003962">
    <property type="term" value="F:cystathionine gamma-synthase activity"/>
    <property type="evidence" value="ECO:0007669"/>
    <property type="project" value="TreeGrafter"/>
</dbReference>
<sequence length="550" mass="61433">MDEEVLHVAPIDTAHYHAIPPAPRHAVSTHLPGWDNVIRLGKKDPGLIAQFVNMYPRFVLHKDVKSLIASVLQHVKSAGLFCFPFPSRKSAQEFVDYVTTSPRPDGLDALDASEVTIRGFEIVNRLFFVFFPVTKIPLVMNFWTNTGLGTSSRLAEANLADGDKIQEVSISESLSHRSLESPAHEKLRNRIVDLLQRAPLDEARAKKVSPKDVFLYQNGMAAIFNVHDTLRRWKKLPSKTIMFGVPFHQTLRIFEYWGAGVELLPLGAEYDELERILDSEAADGRPVQAIWAEIPSNPLLVTSDLKRLRSLADKHSCAFVIDDTVGSFSNVDVLGLADIILTSLTKSFSGYADVMGGSATLNPSSTIYEELRPLFEKNYETEMFSADAEVLFQNSEDYLKRSTTLNRNAESLVNYLQSLTKRSSSSVSRVFYPTVSSTRANFDALKRPATEEFEPGYGCLFSVELDTVEAVIAFYNNLHVHNGPHLGAHRTIALAYVKGLYLTELDRVAKWGLKESQIRISVGLEDSEDLLRAFKYAVQCADATRSTLDI</sequence>
<keyword evidence="2 3" id="KW-0663">Pyridoxal phosphate</keyword>
<dbReference type="EMBL" id="ML975149">
    <property type="protein sequence ID" value="KAF1816803.1"/>
    <property type="molecule type" value="Genomic_DNA"/>
</dbReference>
<dbReference type="AlphaFoldDB" id="A0A6G1GFH5"/>
<evidence type="ECO:0000313" key="6">
    <source>
        <dbReference type="RefSeq" id="XP_033538434.1"/>
    </source>
</evidence>
<evidence type="ECO:0000256" key="2">
    <source>
        <dbReference type="ARBA" id="ARBA00022898"/>
    </source>
</evidence>
<organism evidence="4">
    <name type="scientific">Eremomyces bilateralis CBS 781.70</name>
    <dbReference type="NCBI Taxonomy" id="1392243"/>
    <lineage>
        <taxon>Eukaryota</taxon>
        <taxon>Fungi</taxon>
        <taxon>Dikarya</taxon>
        <taxon>Ascomycota</taxon>
        <taxon>Pezizomycotina</taxon>
        <taxon>Dothideomycetes</taxon>
        <taxon>Dothideomycetes incertae sedis</taxon>
        <taxon>Eremomycetales</taxon>
        <taxon>Eremomycetaceae</taxon>
        <taxon>Eremomyces</taxon>
    </lineage>
</organism>
<dbReference type="Pfam" id="PF01053">
    <property type="entry name" value="Cys_Met_Meta_PP"/>
    <property type="match status" value="1"/>
</dbReference>
<dbReference type="GeneID" id="54417823"/>
<dbReference type="InterPro" id="IPR015421">
    <property type="entry name" value="PyrdxlP-dep_Trfase_major"/>
</dbReference>
<dbReference type="RefSeq" id="XP_033538434.1">
    <property type="nucleotide sequence ID" value="XM_033677253.1"/>
</dbReference>
<name>A0A6G1GFH5_9PEZI</name>
<evidence type="ECO:0000313" key="4">
    <source>
        <dbReference type="EMBL" id="KAF1816803.1"/>
    </source>
</evidence>